<dbReference type="GO" id="GO:0005524">
    <property type="term" value="F:ATP binding"/>
    <property type="evidence" value="ECO:0007669"/>
    <property type="project" value="UniProtKB-UniRule"/>
</dbReference>
<reference evidence="5 6" key="1">
    <citation type="submission" date="2016-02" db="EMBL/GenBank/DDBJ databases">
        <authorList>
            <person name="Wen L."/>
            <person name="He K."/>
            <person name="Yang H."/>
        </authorList>
    </citation>
    <scope>NUCLEOTIDE SEQUENCE [LARGE SCALE GENOMIC DNA]</scope>
    <source>
        <strain evidence="5 6">DSM 22607</strain>
    </source>
</reference>
<dbReference type="SUPFAM" id="SSF52540">
    <property type="entry name" value="P-loop containing nucleoside triphosphate hydrolases"/>
    <property type="match status" value="1"/>
</dbReference>
<evidence type="ECO:0000313" key="6">
    <source>
        <dbReference type="Proteomes" id="UP000070366"/>
    </source>
</evidence>
<dbReference type="GO" id="GO:0017116">
    <property type="term" value="F:single-stranded DNA helicase activity"/>
    <property type="evidence" value="ECO:0007669"/>
    <property type="project" value="TreeGrafter"/>
</dbReference>
<gene>
    <name evidence="3" type="primary">recD2</name>
    <name evidence="5" type="ORF">HMPREF3293_01817</name>
</gene>
<evidence type="ECO:0000256" key="1">
    <source>
        <dbReference type="ARBA" id="ARBA00022741"/>
    </source>
</evidence>
<dbReference type="Pfam" id="PF14490">
    <property type="entry name" value="HHH_RecD2"/>
    <property type="match status" value="1"/>
</dbReference>
<dbReference type="Gene3D" id="3.40.50.300">
    <property type="entry name" value="P-loop containing nucleotide triphosphate hydrolases"/>
    <property type="match status" value="2"/>
</dbReference>
<dbReference type="NCBIfam" id="TIGR01448">
    <property type="entry name" value="recD_rel"/>
    <property type="match status" value="1"/>
</dbReference>
<dbReference type="Gene3D" id="1.10.10.2220">
    <property type="match status" value="1"/>
</dbReference>
<dbReference type="InterPro" id="IPR029493">
    <property type="entry name" value="RecD2-like_HHH"/>
</dbReference>
<dbReference type="PATRIC" id="fig|626937.4.peg.1794"/>
<dbReference type="InterPro" id="IPR027417">
    <property type="entry name" value="P-loop_NTPase"/>
</dbReference>
<comment type="similarity">
    <text evidence="3">Belongs to the RecD family. RecD2 subfamily.</text>
</comment>
<dbReference type="AlphaFoldDB" id="A0A136Q3F5"/>
<dbReference type="GO" id="GO:0016887">
    <property type="term" value="F:ATP hydrolysis activity"/>
    <property type="evidence" value="ECO:0007669"/>
    <property type="project" value="RHEA"/>
</dbReference>
<evidence type="ECO:0000256" key="2">
    <source>
        <dbReference type="ARBA" id="ARBA00022840"/>
    </source>
</evidence>
<dbReference type="GO" id="GO:0043139">
    <property type="term" value="F:5'-3' DNA helicase activity"/>
    <property type="evidence" value="ECO:0007669"/>
    <property type="project" value="UniProtKB-UniRule"/>
</dbReference>
<proteinExistence type="inferred from homology"/>
<name>A0A136Q3F5_9FIRM</name>
<dbReference type="Proteomes" id="UP000070366">
    <property type="component" value="Unassembled WGS sequence"/>
</dbReference>
<dbReference type="CDD" id="cd18809">
    <property type="entry name" value="SF1_C_RecD"/>
    <property type="match status" value="1"/>
</dbReference>
<keyword evidence="1 3" id="KW-0547">Nucleotide-binding</keyword>
<dbReference type="Gene3D" id="2.30.30.940">
    <property type="match status" value="1"/>
</dbReference>
<comment type="catalytic activity">
    <reaction evidence="3">
        <text>ATP + H2O = ADP + phosphate + H(+)</text>
        <dbReference type="Rhea" id="RHEA:13065"/>
        <dbReference type="ChEBI" id="CHEBI:15377"/>
        <dbReference type="ChEBI" id="CHEBI:15378"/>
        <dbReference type="ChEBI" id="CHEBI:30616"/>
        <dbReference type="ChEBI" id="CHEBI:43474"/>
        <dbReference type="ChEBI" id="CHEBI:456216"/>
        <dbReference type="EC" id="5.6.2.3"/>
    </reaction>
</comment>
<dbReference type="InterPro" id="IPR050534">
    <property type="entry name" value="Coronavir_polyprotein_1ab"/>
</dbReference>
<dbReference type="RefSeq" id="WP_066522414.1">
    <property type="nucleotide sequence ID" value="NZ_CABMOF010000008.1"/>
</dbReference>
<keyword evidence="3" id="KW-0378">Hydrolase</keyword>
<feature type="binding site" evidence="3">
    <location>
        <begin position="341"/>
        <end position="345"/>
    </location>
    <ligand>
        <name>ATP</name>
        <dbReference type="ChEBI" id="CHEBI:30616"/>
    </ligand>
</feature>
<keyword evidence="6" id="KW-1185">Reference proteome</keyword>
<dbReference type="HAMAP" id="MF_01488">
    <property type="entry name" value="RecD2"/>
    <property type="match status" value="1"/>
</dbReference>
<accession>A0A136Q3F5</accession>
<sequence length="727" mass="80275">MNEELEGTVVSIIYESADGYTVAEIEAEEPTIVVGNMPGLKPGERTRFFGMFKNHAKYGTQFAVQSYESALPHDLNDIVLFLAGGFIKGLGEVLATRIVEEFGEDTFEVIEKDHRELTRIRGVSRRLADSVHEAMKEYARKKYVYSDLMGMGLTARQATAAAAALGDDAARLVRENPYILIEHVRGIDFLTADRIALHIGVGENSPFRIKNGILNVLQKVLAQGSTYVRRKQLIPHVAKNLNVAEPEVNRALLALALAKDVVLKKYYPDQQVVFLASAYRAETRCAARLVALVKTSAPDSIKNLDRLVKKQSGAFSLTDEQESAVRAAVENRVCVITGGPGTGKTTILKAVLNILGGLGLTCSLTAPTGRAAKRMQEMAGTQAATIHRLLEYSYDEDEYNCYFRRNEENPVEANAVIVDEVSMLDVFLFHNLLKALPEGARLILVGDADQLPSVGPGNVMGDIIDSGVVPCVKLTRRFRNAGSIADAAYDILSGKVPELCDDSFEFRECSSVDEVRELLCAEYEAYAKKGVDVQLIAPIKRTDLGTIALNSAIRERVNPPKTGKAEITFGDRTFREGDRVMQIKNNYAREWRDDTSLTLGEGVFNGDIGTVAGITAGTVDVLFEDMKRCEYETMALSELDGAYAYTIHKSQGSEFDVILMPMMYGAQPFLTRNLLYTGVTRAKRKVLVAGSMRTFEHMIGNAWQGRRATVLKRELMYLDRLTNGQME</sequence>
<dbReference type="KEGG" id="cmiu:B1H56_08770"/>
<dbReference type="CDD" id="cd17933">
    <property type="entry name" value="DEXSc_RecD-like"/>
    <property type="match status" value="1"/>
</dbReference>
<dbReference type="OrthoDB" id="9803432at2"/>
<dbReference type="InterPro" id="IPR010994">
    <property type="entry name" value="RuvA_2-like"/>
</dbReference>
<dbReference type="Pfam" id="PF13538">
    <property type="entry name" value="UvrD_C_2"/>
    <property type="match status" value="1"/>
</dbReference>
<keyword evidence="3 5" id="KW-0347">Helicase</keyword>
<dbReference type="SUPFAM" id="SSF47781">
    <property type="entry name" value="RuvA domain 2-like"/>
    <property type="match status" value="1"/>
</dbReference>
<evidence type="ECO:0000313" key="5">
    <source>
        <dbReference type="EMBL" id="KXK65228.1"/>
    </source>
</evidence>
<dbReference type="InterPro" id="IPR055446">
    <property type="entry name" value="RecD2_N_OB"/>
</dbReference>
<dbReference type="GO" id="GO:0003677">
    <property type="term" value="F:DNA binding"/>
    <property type="evidence" value="ECO:0007669"/>
    <property type="project" value="UniProtKB-UniRule"/>
</dbReference>
<evidence type="ECO:0000259" key="4">
    <source>
        <dbReference type="SMART" id="SM00382"/>
    </source>
</evidence>
<dbReference type="SMART" id="SM00382">
    <property type="entry name" value="AAA"/>
    <property type="match status" value="1"/>
</dbReference>
<feature type="domain" description="AAA+ ATPase" evidence="4">
    <location>
        <begin position="330"/>
        <end position="479"/>
    </location>
</feature>
<keyword evidence="3" id="KW-0238">DNA-binding</keyword>
<keyword evidence="2 3" id="KW-0067">ATP-binding</keyword>
<protein>
    <recommendedName>
        <fullName evidence="3">ATP-dependent RecD2 DNA helicase</fullName>
        <ecNumber evidence="3">5.6.2.3</ecNumber>
    </recommendedName>
    <alternativeName>
        <fullName evidence="3">DNA 5'-3' helicase subunit RecD2</fullName>
    </alternativeName>
</protein>
<dbReference type="PANTHER" id="PTHR43788:SF6">
    <property type="entry name" value="DNA HELICASE B"/>
    <property type="match status" value="1"/>
</dbReference>
<comment type="caution">
    <text evidence="5">The sequence shown here is derived from an EMBL/GenBank/DDBJ whole genome shotgun (WGS) entry which is preliminary data.</text>
</comment>
<dbReference type="Pfam" id="PF13245">
    <property type="entry name" value="AAA_19"/>
    <property type="match status" value="1"/>
</dbReference>
<dbReference type="GO" id="GO:0009338">
    <property type="term" value="C:exodeoxyribonuclease V complex"/>
    <property type="evidence" value="ECO:0007669"/>
    <property type="project" value="TreeGrafter"/>
</dbReference>
<dbReference type="InterPro" id="IPR003593">
    <property type="entry name" value="AAA+_ATPase"/>
</dbReference>
<dbReference type="InterPro" id="IPR006345">
    <property type="entry name" value="RecD2"/>
</dbReference>
<organism evidence="5 6">
    <name type="scientific">Christensenella minuta</name>
    <dbReference type="NCBI Taxonomy" id="626937"/>
    <lineage>
        <taxon>Bacteria</taxon>
        <taxon>Bacillati</taxon>
        <taxon>Bacillota</taxon>
        <taxon>Clostridia</taxon>
        <taxon>Christensenellales</taxon>
        <taxon>Christensenellaceae</taxon>
        <taxon>Christensenella</taxon>
    </lineage>
</organism>
<dbReference type="InterPro" id="IPR041451">
    <property type="entry name" value="RecD2_SH13"/>
</dbReference>
<dbReference type="STRING" id="626937.HMPREF3293_01817"/>
<dbReference type="Gene3D" id="1.10.150.20">
    <property type="entry name" value="5' to 3' exonuclease, C-terminal subdomain"/>
    <property type="match status" value="1"/>
</dbReference>
<dbReference type="GO" id="GO:0006310">
    <property type="term" value="P:DNA recombination"/>
    <property type="evidence" value="ECO:0007669"/>
    <property type="project" value="InterPro"/>
</dbReference>
<dbReference type="PANTHER" id="PTHR43788">
    <property type="entry name" value="DNA2/NAM7 HELICASE FAMILY MEMBER"/>
    <property type="match status" value="1"/>
</dbReference>
<dbReference type="EMBL" id="LSZW01000062">
    <property type="protein sequence ID" value="KXK65228.1"/>
    <property type="molecule type" value="Genomic_DNA"/>
</dbReference>
<evidence type="ECO:0000256" key="3">
    <source>
        <dbReference type="HAMAP-Rule" id="MF_01488"/>
    </source>
</evidence>
<dbReference type="Pfam" id="PF23139">
    <property type="entry name" value="OB_YrrC"/>
    <property type="match status" value="1"/>
</dbReference>
<comment type="function">
    <text evidence="3">DNA-dependent ATPase and ATP-dependent 5'-3' DNA helicase. Has no activity on blunt DNA or DNA with 3'-overhangs, requires at least 10 bases of 5'-ssDNA for helicase activity.</text>
</comment>
<dbReference type="EC" id="5.6.2.3" evidence="3"/>
<dbReference type="Pfam" id="PF18335">
    <property type="entry name" value="SH3_13"/>
    <property type="match status" value="1"/>
</dbReference>
<dbReference type="InterPro" id="IPR027785">
    <property type="entry name" value="UvrD-like_helicase_C"/>
</dbReference>
<keyword evidence="3" id="KW-0413">Isomerase</keyword>